<gene>
    <name evidence="1" type="ORF">F4820DRAFT_80355</name>
</gene>
<reference evidence="1 2" key="1">
    <citation type="journal article" date="2022" name="New Phytol.">
        <title>Ecological generalism drives hyperdiversity of secondary metabolite gene clusters in xylarialean endophytes.</title>
        <authorList>
            <person name="Franco M.E.E."/>
            <person name="Wisecaver J.H."/>
            <person name="Arnold A.E."/>
            <person name="Ju Y.M."/>
            <person name="Slot J.C."/>
            <person name="Ahrendt S."/>
            <person name="Moore L.P."/>
            <person name="Eastman K.E."/>
            <person name="Scott K."/>
            <person name="Konkel Z."/>
            <person name="Mondo S.J."/>
            <person name="Kuo A."/>
            <person name="Hayes R.D."/>
            <person name="Haridas S."/>
            <person name="Andreopoulos B."/>
            <person name="Riley R."/>
            <person name="LaButti K."/>
            <person name="Pangilinan J."/>
            <person name="Lipzen A."/>
            <person name="Amirebrahimi M."/>
            <person name="Yan J."/>
            <person name="Adam C."/>
            <person name="Keymanesh K."/>
            <person name="Ng V."/>
            <person name="Louie K."/>
            <person name="Northen T."/>
            <person name="Drula E."/>
            <person name="Henrissat B."/>
            <person name="Hsieh H.M."/>
            <person name="Youens-Clark K."/>
            <person name="Lutzoni F."/>
            <person name="Miadlikowska J."/>
            <person name="Eastwood D.C."/>
            <person name="Hamelin R.C."/>
            <person name="Grigoriev I.V."/>
            <person name="U'Ren J.M."/>
        </authorList>
    </citation>
    <scope>NUCLEOTIDE SEQUENCE [LARGE SCALE GENOMIC DNA]</scope>
    <source>
        <strain evidence="1 2">CBS 119005</strain>
    </source>
</reference>
<keyword evidence="2" id="KW-1185">Reference proteome</keyword>
<organism evidence="1 2">
    <name type="scientific">Hypoxylon rubiginosum</name>
    <dbReference type="NCBI Taxonomy" id="110542"/>
    <lineage>
        <taxon>Eukaryota</taxon>
        <taxon>Fungi</taxon>
        <taxon>Dikarya</taxon>
        <taxon>Ascomycota</taxon>
        <taxon>Pezizomycotina</taxon>
        <taxon>Sordariomycetes</taxon>
        <taxon>Xylariomycetidae</taxon>
        <taxon>Xylariales</taxon>
        <taxon>Hypoxylaceae</taxon>
        <taxon>Hypoxylon</taxon>
    </lineage>
</organism>
<evidence type="ECO:0000313" key="2">
    <source>
        <dbReference type="Proteomes" id="UP001497700"/>
    </source>
</evidence>
<comment type="caution">
    <text evidence="1">The sequence shown here is derived from an EMBL/GenBank/DDBJ whole genome shotgun (WGS) entry which is preliminary data.</text>
</comment>
<proteinExistence type="predicted"/>
<evidence type="ECO:0000313" key="1">
    <source>
        <dbReference type="EMBL" id="KAI4861137.1"/>
    </source>
</evidence>
<dbReference type="Proteomes" id="UP001497700">
    <property type="component" value="Unassembled WGS sequence"/>
</dbReference>
<dbReference type="EMBL" id="MU393561">
    <property type="protein sequence ID" value="KAI4861137.1"/>
    <property type="molecule type" value="Genomic_DNA"/>
</dbReference>
<name>A0ACB9YPH9_9PEZI</name>
<accession>A0ACB9YPH9</accession>
<sequence>MPAPSSSYVMSGAVRPRGKKERPPASAFAGNLGKQEDLIEYFSKRQQAIAQGTKHTFSIEKPHSCVKCQKINIDSSTFAIPEKIHLCPTLRSAVDAAAAGCAFYEWLVDLLILMSDGSPDETPFLGANSADISLHIELNTRRPPESYMLFMVYAELIEADGEYETHTLLKGSLNAWTTEGNLAAPYIRHRPTELNKDSQQTMRFVRDSLRLCKVSHTACRYIKEETQFTGDETTPVLDLPTRLLQVASDGQSVKLVITQDLSDTAQQDLSRQGYASLSYCWGGAQPLQLTRNTLDKLCCGIGIGDLPKTLRDAVRTTVALDLSHIWIDALCILQDDASDVELEISRMPLYYGANTVTISAESAAACTEGFLDRGSDTFAAGPFEIAFVTELGRGSIQFFQESRNEKTAPISRRGWTFQESMLSRRMIAFGESQAVWCCSVASTGCGGIFGDLASDEEFLGVSESNFTMAVVLKYSFEDAWDRIVQEYMGRALSVESDKLLAISALASRMVYVALERNLSIRYLAGLFVNTSSVMSWARELLWLANPEIAQRPKKYRAPSWSWAALDGPWSHLHVFLPPSYDMRKYEFDFKVTDTRVELSHPKAPYGGIKEAWIMVTGWAKRLDGNPGVNIIVLQQWPKTRLSSEDRTAADLLLFCDTKADRALVDLAFQGHMENDDIFLLEIIPPYLAKNTPSVGLILVDKMKSGVMSRIGTYVFYFAPDEVGRQVYERFFDGMLEDCRLI</sequence>
<protein>
    <submittedName>
        <fullName evidence="1">HET-domain-containing protein</fullName>
    </submittedName>
</protein>